<dbReference type="InterPro" id="IPR006194">
    <property type="entry name" value="Gly-tRNA-synth_heterodimer"/>
</dbReference>
<protein>
    <recommendedName>
        <fullName evidence="11">Glycine--tRNA ligase beta subunit</fullName>
        <ecNumber evidence="11">6.1.1.14</ecNumber>
    </recommendedName>
    <alternativeName>
        <fullName evidence="11">Glycyl-tRNA synthetase beta subunit</fullName>
        <shortName evidence="11">GlyRS</shortName>
    </alternativeName>
</protein>
<keyword evidence="8 11" id="KW-0648">Protein biosynthesis</keyword>
<evidence type="ECO:0000256" key="7">
    <source>
        <dbReference type="ARBA" id="ARBA00022840"/>
    </source>
</evidence>
<evidence type="ECO:0000256" key="2">
    <source>
        <dbReference type="ARBA" id="ARBA00008226"/>
    </source>
</evidence>
<dbReference type="EC" id="6.1.1.14" evidence="11"/>
<dbReference type="GO" id="GO:0004820">
    <property type="term" value="F:glycine-tRNA ligase activity"/>
    <property type="evidence" value="ECO:0007669"/>
    <property type="project" value="UniProtKB-UniRule"/>
</dbReference>
<gene>
    <name evidence="11 13" type="primary">glyS</name>
    <name evidence="13" type="ORF">GCM10011430_26830</name>
</gene>
<dbReference type="Proteomes" id="UP000627205">
    <property type="component" value="Unassembled WGS sequence"/>
</dbReference>
<dbReference type="GO" id="GO:0006420">
    <property type="term" value="P:arginyl-tRNA aminoacylation"/>
    <property type="evidence" value="ECO:0007669"/>
    <property type="project" value="InterPro"/>
</dbReference>
<evidence type="ECO:0000256" key="1">
    <source>
        <dbReference type="ARBA" id="ARBA00004496"/>
    </source>
</evidence>
<dbReference type="PRINTS" id="PR01045">
    <property type="entry name" value="TRNASYNTHGB"/>
</dbReference>
<evidence type="ECO:0000256" key="5">
    <source>
        <dbReference type="ARBA" id="ARBA00022598"/>
    </source>
</evidence>
<evidence type="ECO:0000313" key="14">
    <source>
        <dbReference type="Proteomes" id="UP000627205"/>
    </source>
</evidence>
<dbReference type="InterPro" id="IPR008909">
    <property type="entry name" value="DALR_anticod-bd"/>
</dbReference>
<keyword evidence="7 11" id="KW-0067">ATP-binding</keyword>
<keyword evidence="9 11" id="KW-0030">Aminoacyl-tRNA synthetase</keyword>
<accession>A0A8J3AXU1</accession>
<evidence type="ECO:0000256" key="10">
    <source>
        <dbReference type="ARBA" id="ARBA00047937"/>
    </source>
</evidence>
<dbReference type="GO" id="GO:0005829">
    <property type="term" value="C:cytosol"/>
    <property type="evidence" value="ECO:0007669"/>
    <property type="project" value="TreeGrafter"/>
</dbReference>
<feature type="domain" description="DALR anticodon binding" evidence="12">
    <location>
        <begin position="593"/>
        <end position="691"/>
    </location>
</feature>
<comment type="subcellular location">
    <subcellularLocation>
        <location evidence="1 11">Cytoplasm</location>
    </subcellularLocation>
</comment>
<evidence type="ECO:0000256" key="8">
    <source>
        <dbReference type="ARBA" id="ARBA00022917"/>
    </source>
</evidence>
<sequence length="702" mass="75837">MSMDTRNLLVELFVEELPPKALKKIGDAFAQTLYATLQSQGLLEKDSMLTPFASPRRLGVHITNVADQADDKQVSQKLMPVSVGLDANGKATPALLKKLNALGADESAVANLKRESDGKAEALFFHSVVQGATLAEGLQKALEDTLVKLPIPKVMTYQLADGWDTVNFVRPAHGLIALYGNDIIPVSVLGLKAGTTTHGHRFEAGLDPVFIRHADTYAEQLVKEGAVIAGFAERRAEIVRQLQEAAANAGDNLKPIDDEALLDEVTGLVERPNVVIGQFEETFLDVPQECLILTMKANQKYFPLLDADGKLTNKFLIVSNIRPADASAVIGGNERVVRPRLADAKFFFDQDRKKKLESRVEGLAKVVYHNKLGTQGERIERVRAIAKAIAAKLGVDAKQVDSAAQLAKADLLTDMVGEFPELQGIMGRYYALHDGLPADVADAIEDHYKPRFAGDELPRNAVGTVVALADKLETLVGLFSIGQVPTGDKDPFALRRHALGVIRMLVEGKLAIGIDELIAAAEQPFGKITAEHRDALLNFIFDRLANTLREQGYSAQEIDAVLALRPQRLADVAERLAAVRAFAALPEAESLAAANKRVANILKKVEGEVAAKVDTSLLKEDAEAALNNTLSTVKPQADAAFDRGDYTASLQALAALKTPVDAFFDGVMVNADDTALRNNRLGLLATLHAAMNRVADISRLAS</sequence>
<evidence type="ECO:0000256" key="9">
    <source>
        <dbReference type="ARBA" id="ARBA00023146"/>
    </source>
</evidence>
<comment type="similarity">
    <text evidence="2 11">Belongs to the class-II aminoacyl-tRNA synthetase family.</text>
</comment>
<keyword evidence="5 11" id="KW-0436">Ligase</keyword>
<dbReference type="SUPFAM" id="SSF109604">
    <property type="entry name" value="HD-domain/PDEase-like"/>
    <property type="match status" value="1"/>
</dbReference>
<dbReference type="HAMAP" id="MF_00255">
    <property type="entry name" value="Gly_tRNA_synth_beta"/>
    <property type="match status" value="1"/>
</dbReference>
<dbReference type="PROSITE" id="PS50861">
    <property type="entry name" value="AA_TRNA_LIGASE_II_GLYAB"/>
    <property type="match status" value="1"/>
</dbReference>
<organism evidence="13 14">
    <name type="scientific">Oxalicibacterium solurbis</name>
    <dbReference type="NCBI Taxonomy" id="69280"/>
    <lineage>
        <taxon>Bacteria</taxon>
        <taxon>Pseudomonadati</taxon>
        <taxon>Pseudomonadota</taxon>
        <taxon>Betaproteobacteria</taxon>
        <taxon>Burkholderiales</taxon>
        <taxon>Oxalobacteraceae</taxon>
        <taxon>Oxalicibacterium</taxon>
    </lineage>
</organism>
<dbReference type="EMBL" id="BMDP01000004">
    <property type="protein sequence ID" value="GGI55509.1"/>
    <property type="molecule type" value="Genomic_DNA"/>
</dbReference>
<dbReference type="AlphaFoldDB" id="A0A8J3AXU1"/>
<evidence type="ECO:0000256" key="4">
    <source>
        <dbReference type="ARBA" id="ARBA00022490"/>
    </source>
</evidence>
<comment type="catalytic activity">
    <reaction evidence="10 11">
        <text>tRNA(Gly) + glycine + ATP = glycyl-tRNA(Gly) + AMP + diphosphate</text>
        <dbReference type="Rhea" id="RHEA:16013"/>
        <dbReference type="Rhea" id="RHEA-COMP:9664"/>
        <dbReference type="Rhea" id="RHEA-COMP:9683"/>
        <dbReference type="ChEBI" id="CHEBI:30616"/>
        <dbReference type="ChEBI" id="CHEBI:33019"/>
        <dbReference type="ChEBI" id="CHEBI:57305"/>
        <dbReference type="ChEBI" id="CHEBI:78442"/>
        <dbReference type="ChEBI" id="CHEBI:78522"/>
        <dbReference type="ChEBI" id="CHEBI:456215"/>
        <dbReference type="EC" id="6.1.1.14"/>
    </reaction>
</comment>
<keyword evidence="14" id="KW-1185">Reference proteome</keyword>
<reference evidence="13" key="2">
    <citation type="submission" date="2020-09" db="EMBL/GenBank/DDBJ databases">
        <authorList>
            <person name="Sun Q."/>
            <person name="Sedlacek I."/>
        </authorList>
    </citation>
    <scope>NUCLEOTIDE SEQUENCE</scope>
    <source>
        <strain evidence="13">CCM 7664</strain>
    </source>
</reference>
<evidence type="ECO:0000256" key="3">
    <source>
        <dbReference type="ARBA" id="ARBA00011209"/>
    </source>
</evidence>
<dbReference type="GO" id="GO:0006426">
    <property type="term" value="P:glycyl-tRNA aminoacylation"/>
    <property type="evidence" value="ECO:0007669"/>
    <property type="project" value="UniProtKB-UniRule"/>
</dbReference>
<keyword evidence="6 11" id="KW-0547">Nucleotide-binding</keyword>
<dbReference type="GO" id="GO:0004814">
    <property type="term" value="F:arginine-tRNA ligase activity"/>
    <property type="evidence" value="ECO:0007669"/>
    <property type="project" value="InterPro"/>
</dbReference>
<dbReference type="NCBIfam" id="TIGR00211">
    <property type="entry name" value="glyS"/>
    <property type="match status" value="1"/>
</dbReference>
<evidence type="ECO:0000313" key="13">
    <source>
        <dbReference type="EMBL" id="GGI55509.1"/>
    </source>
</evidence>
<dbReference type="PANTHER" id="PTHR30075">
    <property type="entry name" value="GLYCYL-TRNA SYNTHETASE"/>
    <property type="match status" value="1"/>
</dbReference>
<evidence type="ECO:0000256" key="11">
    <source>
        <dbReference type="HAMAP-Rule" id="MF_00255"/>
    </source>
</evidence>
<evidence type="ECO:0000259" key="12">
    <source>
        <dbReference type="Pfam" id="PF05746"/>
    </source>
</evidence>
<comment type="subunit">
    <text evidence="3 11">Tetramer of two alpha and two beta subunits.</text>
</comment>
<keyword evidence="4 11" id="KW-0963">Cytoplasm</keyword>
<dbReference type="PANTHER" id="PTHR30075:SF2">
    <property type="entry name" value="GLYCINE--TRNA LIGASE, CHLOROPLASTIC_MITOCHONDRIAL 2"/>
    <property type="match status" value="1"/>
</dbReference>
<dbReference type="Pfam" id="PF05746">
    <property type="entry name" value="DALR_1"/>
    <property type="match status" value="1"/>
</dbReference>
<dbReference type="InterPro" id="IPR015944">
    <property type="entry name" value="Gly-tRNA-synth_bsu"/>
</dbReference>
<dbReference type="GO" id="GO:0005524">
    <property type="term" value="F:ATP binding"/>
    <property type="evidence" value="ECO:0007669"/>
    <property type="project" value="UniProtKB-UniRule"/>
</dbReference>
<comment type="caution">
    <text evidence="13">The sequence shown here is derived from an EMBL/GenBank/DDBJ whole genome shotgun (WGS) entry which is preliminary data.</text>
</comment>
<evidence type="ECO:0000256" key="6">
    <source>
        <dbReference type="ARBA" id="ARBA00022741"/>
    </source>
</evidence>
<proteinExistence type="inferred from homology"/>
<name>A0A8J3AXU1_9BURK</name>
<dbReference type="Pfam" id="PF02092">
    <property type="entry name" value="tRNA_synt_2f"/>
    <property type="match status" value="1"/>
</dbReference>
<reference evidence="13" key="1">
    <citation type="journal article" date="2014" name="Int. J. Syst. Evol. Microbiol.">
        <title>Complete genome sequence of Corynebacterium casei LMG S-19264T (=DSM 44701T), isolated from a smear-ripened cheese.</title>
        <authorList>
            <consortium name="US DOE Joint Genome Institute (JGI-PGF)"/>
            <person name="Walter F."/>
            <person name="Albersmeier A."/>
            <person name="Kalinowski J."/>
            <person name="Ruckert C."/>
        </authorList>
    </citation>
    <scope>NUCLEOTIDE SEQUENCE</scope>
    <source>
        <strain evidence="13">CCM 7664</strain>
    </source>
</reference>